<accession>A0ABW3VPU5</accession>
<reference evidence="2" key="1">
    <citation type="journal article" date="2019" name="Int. J. Syst. Evol. Microbiol.">
        <title>The Global Catalogue of Microorganisms (GCM) 10K type strain sequencing project: providing services to taxonomists for standard genome sequencing and annotation.</title>
        <authorList>
            <consortium name="The Broad Institute Genomics Platform"/>
            <consortium name="The Broad Institute Genome Sequencing Center for Infectious Disease"/>
            <person name="Wu L."/>
            <person name="Ma J."/>
        </authorList>
    </citation>
    <scope>NUCLEOTIDE SEQUENCE [LARGE SCALE GENOMIC DNA]</scope>
    <source>
        <strain evidence="2">CCUG 49018</strain>
    </source>
</reference>
<dbReference type="EMBL" id="JBHTMB010000274">
    <property type="protein sequence ID" value="MFD1237219.1"/>
    <property type="molecule type" value="Genomic_DNA"/>
</dbReference>
<evidence type="ECO:0000313" key="1">
    <source>
        <dbReference type="EMBL" id="MFD1237219.1"/>
    </source>
</evidence>
<gene>
    <name evidence="1" type="ORF">ACFQ34_28380</name>
</gene>
<protein>
    <submittedName>
        <fullName evidence="1">Uncharacterized protein</fullName>
    </submittedName>
</protein>
<dbReference type="RefSeq" id="WP_346090892.1">
    <property type="nucleotide sequence ID" value="NZ_BAABKS010000016.1"/>
</dbReference>
<organism evidence="1 2">
    <name type="scientific">Pseudonocardia benzenivorans</name>
    <dbReference type="NCBI Taxonomy" id="228005"/>
    <lineage>
        <taxon>Bacteria</taxon>
        <taxon>Bacillati</taxon>
        <taxon>Actinomycetota</taxon>
        <taxon>Actinomycetes</taxon>
        <taxon>Pseudonocardiales</taxon>
        <taxon>Pseudonocardiaceae</taxon>
        <taxon>Pseudonocardia</taxon>
    </lineage>
</organism>
<sequence>MDPRTATDTARTWENVYDDASRAELVPFLADLTRLDSCGPPVQDPYVL</sequence>
<comment type="caution">
    <text evidence="1">The sequence shown here is derived from an EMBL/GenBank/DDBJ whole genome shotgun (WGS) entry which is preliminary data.</text>
</comment>
<evidence type="ECO:0000313" key="2">
    <source>
        <dbReference type="Proteomes" id="UP001597182"/>
    </source>
</evidence>
<proteinExistence type="predicted"/>
<dbReference type="Proteomes" id="UP001597182">
    <property type="component" value="Unassembled WGS sequence"/>
</dbReference>
<keyword evidence="2" id="KW-1185">Reference proteome</keyword>
<name>A0ABW3VPU5_9PSEU</name>